<dbReference type="PANTHER" id="PTHR43780">
    <property type="entry name" value="1-AMINOCYCLOPROPANE-1-CARBOXYLATE DEAMINASE-RELATED"/>
    <property type="match status" value="1"/>
</dbReference>
<dbReference type="PANTHER" id="PTHR43780:SF2">
    <property type="entry name" value="1-AMINOCYCLOPROPANE-1-CARBOXYLATE DEAMINASE-RELATED"/>
    <property type="match status" value="1"/>
</dbReference>
<feature type="modified residue" description="N6-(pyridoxal phosphate)lysine" evidence="5">
    <location>
        <position position="29"/>
    </location>
</feature>
<comment type="caution">
    <text evidence="6">The sequence shown here is derived from an EMBL/GenBank/DDBJ whole genome shotgun (WGS) entry which is preliminary data.</text>
</comment>
<keyword evidence="3 5" id="KW-0663">Pyridoxal phosphate</keyword>
<dbReference type="SUPFAM" id="SSF53686">
    <property type="entry name" value="Tryptophan synthase beta subunit-like PLP-dependent enzymes"/>
    <property type="match status" value="1"/>
</dbReference>
<sequence length="304" mass="33665">MQTPFQRVCVRGLDVVVKRDDLLYLSGNKFRKLYWLVNKDPTFFDQSHIVSYGGLQSNAMLAIAQLAHMKSVPFTYFTKHIDVKPETVTSNFQLATALGMQHALLSASEYDELATTRQFDPVVPPHVTKWIGIPQGGATADAEEGVRVLAEEINTFALTANKAVTVLMPCGTGTTALYVAKHVDAAIDVLAVPCVGGANYLETQWRALDPTINGPRILAPRKKVAFGSLWKPLLATYYELLAATDIEFDLVYACLAWHTLFDALETRVLDLSERQLLYVHCGGVSGNPGQLARYHRRWPLSPES</sequence>
<evidence type="ECO:0000256" key="2">
    <source>
        <dbReference type="ARBA" id="ARBA00008639"/>
    </source>
</evidence>
<organism evidence="6 7">
    <name type="scientific">Achlya hypogyna</name>
    <name type="common">Oomycete</name>
    <name type="synonym">Protoachlya hypogyna</name>
    <dbReference type="NCBI Taxonomy" id="1202772"/>
    <lineage>
        <taxon>Eukaryota</taxon>
        <taxon>Sar</taxon>
        <taxon>Stramenopiles</taxon>
        <taxon>Oomycota</taxon>
        <taxon>Saprolegniomycetes</taxon>
        <taxon>Saprolegniales</taxon>
        <taxon>Achlyaceae</taxon>
        <taxon>Achlya</taxon>
    </lineage>
</organism>
<evidence type="ECO:0000256" key="3">
    <source>
        <dbReference type="ARBA" id="ARBA00022898"/>
    </source>
</evidence>
<dbReference type="InterPro" id="IPR027278">
    <property type="entry name" value="ACCD_DCysDesulf"/>
</dbReference>
<evidence type="ECO:0000313" key="7">
    <source>
        <dbReference type="Proteomes" id="UP000243579"/>
    </source>
</evidence>
<protein>
    <recommendedName>
        <fullName evidence="8">Tryptophan synthase beta chain-like PALP domain-containing protein</fullName>
    </recommendedName>
</protein>
<evidence type="ECO:0008006" key="8">
    <source>
        <dbReference type="Google" id="ProtNLM"/>
    </source>
</evidence>
<dbReference type="GO" id="GO:0019148">
    <property type="term" value="F:D-cysteine desulfhydrase activity"/>
    <property type="evidence" value="ECO:0007669"/>
    <property type="project" value="TreeGrafter"/>
</dbReference>
<gene>
    <name evidence="6" type="ORF">ACHHYP_14591</name>
</gene>
<dbReference type="Proteomes" id="UP000243579">
    <property type="component" value="Unassembled WGS sequence"/>
</dbReference>
<dbReference type="OrthoDB" id="65643at2759"/>
<name>A0A1V9YCR1_ACHHY</name>
<reference evidence="6 7" key="1">
    <citation type="journal article" date="2014" name="Genome Biol. Evol.">
        <title>The secreted proteins of Achlya hypogyna and Thraustotheca clavata identify the ancestral oomycete secretome and reveal gene acquisitions by horizontal gene transfer.</title>
        <authorList>
            <person name="Misner I."/>
            <person name="Blouin N."/>
            <person name="Leonard G."/>
            <person name="Richards T.A."/>
            <person name="Lane C.E."/>
        </authorList>
    </citation>
    <scope>NUCLEOTIDE SEQUENCE [LARGE SCALE GENOMIC DNA]</scope>
    <source>
        <strain evidence="6 7">ATCC 48635</strain>
    </source>
</reference>
<dbReference type="Gene3D" id="3.40.50.1100">
    <property type="match status" value="2"/>
</dbReference>
<evidence type="ECO:0000313" key="6">
    <source>
        <dbReference type="EMBL" id="OQR83543.1"/>
    </source>
</evidence>
<dbReference type="InterPro" id="IPR036052">
    <property type="entry name" value="TrpB-like_PALP_sf"/>
</dbReference>
<evidence type="ECO:0000256" key="1">
    <source>
        <dbReference type="ARBA" id="ARBA00001933"/>
    </source>
</evidence>
<evidence type="ECO:0000256" key="5">
    <source>
        <dbReference type="PIRSR" id="PIRSR006278-2"/>
    </source>
</evidence>
<dbReference type="EMBL" id="JNBR01002137">
    <property type="protein sequence ID" value="OQR83543.1"/>
    <property type="molecule type" value="Genomic_DNA"/>
</dbReference>
<keyword evidence="7" id="KW-1185">Reference proteome</keyword>
<comment type="similarity">
    <text evidence="2">Belongs to the ACC deaminase/D-cysteine desulfhydrase family.</text>
</comment>
<dbReference type="STRING" id="1202772.A0A1V9YCR1"/>
<proteinExistence type="inferred from homology"/>
<evidence type="ECO:0000256" key="4">
    <source>
        <dbReference type="PIRSR" id="PIRSR006278-1"/>
    </source>
</evidence>
<comment type="cofactor">
    <cofactor evidence="1">
        <name>pyridoxal 5'-phosphate</name>
        <dbReference type="ChEBI" id="CHEBI:597326"/>
    </cofactor>
</comment>
<feature type="active site" description="Nucleophile" evidence="4">
    <location>
        <position position="57"/>
    </location>
</feature>
<accession>A0A1V9YCR1</accession>
<dbReference type="AlphaFoldDB" id="A0A1V9YCR1"/>